<dbReference type="FunFam" id="3.40.50.300:FF:000559">
    <property type="entry name" value="Nuclear/nucleolar GTPase 2"/>
    <property type="match status" value="1"/>
</dbReference>
<keyword evidence="6 7" id="KW-0539">Nucleus</keyword>
<evidence type="ECO:0000259" key="9">
    <source>
        <dbReference type="Pfam" id="PF01926"/>
    </source>
</evidence>
<dbReference type="SUPFAM" id="SSF52540">
    <property type="entry name" value="P-loop containing nucleoside triphosphate hydrolases"/>
    <property type="match status" value="1"/>
</dbReference>
<organism evidence="11 12">
    <name type="scientific">Parascedosporium putredinis</name>
    <dbReference type="NCBI Taxonomy" id="1442378"/>
    <lineage>
        <taxon>Eukaryota</taxon>
        <taxon>Fungi</taxon>
        <taxon>Dikarya</taxon>
        <taxon>Ascomycota</taxon>
        <taxon>Pezizomycotina</taxon>
        <taxon>Sordariomycetes</taxon>
        <taxon>Hypocreomycetidae</taxon>
        <taxon>Microascales</taxon>
        <taxon>Microascaceae</taxon>
        <taxon>Parascedosporium</taxon>
    </lineage>
</organism>
<dbReference type="EMBL" id="CALLCH030000011">
    <property type="protein sequence ID" value="CAI4214528.1"/>
    <property type="molecule type" value="Genomic_DNA"/>
</dbReference>
<evidence type="ECO:0000256" key="3">
    <source>
        <dbReference type="ARBA" id="ARBA00022127"/>
    </source>
</evidence>
<evidence type="ECO:0000256" key="8">
    <source>
        <dbReference type="SAM" id="MobiDB-lite"/>
    </source>
</evidence>
<proteinExistence type="inferred from homology"/>
<evidence type="ECO:0000313" key="11">
    <source>
        <dbReference type="EMBL" id="CAI4214528.1"/>
    </source>
</evidence>
<keyword evidence="5 7" id="KW-0342">GTP-binding</keyword>
<dbReference type="Gene3D" id="1.10.1580.10">
    <property type="match status" value="1"/>
</dbReference>
<gene>
    <name evidence="11" type="ORF">PPNO1_LOCUS4262</name>
</gene>
<accession>A0A9P1H0U8</accession>
<feature type="region of interest" description="Disordered" evidence="8">
    <location>
        <begin position="438"/>
        <end position="569"/>
    </location>
</feature>
<dbReference type="PANTHER" id="PTHR11089:SF9">
    <property type="entry name" value="NUCLEOLAR GTP-BINDING PROTEIN 2"/>
    <property type="match status" value="1"/>
</dbReference>
<dbReference type="PRINTS" id="PR00326">
    <property type="entry name" value="GTP1OBG"/>
</dbReference>
<feature type="domain" description="Nucleolar GTP-binding protein 2 N-terminal" evidence="10">
    <location>
        <begin position="23"/>
        <end position="157"/>
    </location>
</feature>
<dbReference type="InterPro" id="IPR050755">
    <property type="entry name" value="TRAFAC_YlqF/YawG_RiboMat"/>
</dbReference>
<dbReference type="InterPro" id="IPR023179">
    <property type="entry name" value="GTP-bd_ortho_bundle_sf"/>
</dbReference>
<comment type="subcellular location">
    <subcellularLocation>
        <location evidence="2 7">Nucleus</location>
        <location evidence="2 7">Nucleolus</location>
    </subcellularLocation>
</comment>
<evidence type="ECO:0000259" key="10">
    <source>
        <dbReference type="Pfam" id="PF08153"/>
    </source>
</evidence>
<feature type="compositionally biased region" description="Acidic residues" evidence="8">
    <location>
        <begin position="501"/>
        <end position="512"/>
    </location>
</feature>
<evidence type="ECO:0000313" key="12">
    <source>
        <dbReference type="Proteomes" id="UP000838763"/>
    </source>
</evidence>
<keyword evidence="4 7" id="KW-0547">Nucleotide-binding</keyword>
<dbReference type="InterPro" id="IPR027417">
    <property type="entry name" value="P-loop_NTPase"/>
</dbReference>
<comment type="similarity">
    <text evidence="7">Belongs to the TRAFAC class YlqF/YawG GTPase family. NOG2 subfamily.</text>
</comment>
<dbReference type="GO" id="GO:0005525">
    <property type="term" value="F:GTP binding"/>
    <property type="evidence" value="ECO:0007669"/>
    <property type="project" value="UniProtKB-KW"/>
</dbReference>
<evidence type="ECO:0000256" key="2">
    <source>
        <dbReference type="ARBA" id="ARBA00004604"/>
    </source>
</evidence>
<evidence type="ECO:0000256" key="5">
    <source>
        <dbReference type="ARBA" id="ARBA00023134"/>
    </source>
</evidence>
<dbReference type="OrthoDB" id="444945at2759"/>
<protein>
    <recommendedName>
        <fullName evidence="3 7">Nucleolar GTP-binding protein 2</fullName>
    </recommendedName>
</protein>
<dbReference type="PANTHER" id="PTHR11089">
    <property type="entry name" value="GTP-BINDING PROTEIN-RELATED"/>
    <property type="match status" value="1"/>
</dbReference>
<evidence type="ECO:0000256" key="1">
    <source>
        <dbReference type="ARBA" id="ARBA00003892"/>
    </source>
</evidence>
<evidence type="ECO:0000256" key="4">
    <source>
        <dbReference type="ARBA" id="ARBA00022741"/>
    </source>
</evidence>
<dbReference type="Pfam" id="PF01926">
    <property type="entry name" value="MMR_HSR1"/>
    <property type="match status" value="1"/>
</dbReference>
<comment type="caution">
    <text evidence="11">The sequence shown here is derived from an EMBL/GenBank/DDBJ whole genome shotgun (WGS) entry which is preliminary data.</text>
</comment>
<reference evidence="11" key="1">
    <citation type="submission" date="2022-11" db="EMBL/GenBank/DDBJ databases">
        <authorList>
            <person name="Scott C."/>
            <person name="Bruce N."/>
        </authorList>
    </citation>
    <scope>NUCLEOTIDE SEQUENCE</scope>
</reference>
<feature type="domain" description="G" evidence="9">
    <location>
        <begin position="274"/>
        <end position="332"/>
    </location>
</feature>
<dbReference type="Pfam" id="PF08153">
    <property type="entry name" value="NGP1NT"/>
    <property type="match status" value="1"/>
</dbReference>
<name>A0A9P1H0U8_9PEZI</name>
<dbReference type="AlphaFoldDB" id="A0A9P1H0U8"/>
<comment type="function">
    <text evidence="1 7">GTPase that associates with pre-60S ribosomal subunits in the nucleolus and is required for their nuclear export and maturation.</text>
</comment>
<evidence type="ECO:0000256" key="7">
    <source>
        <dbReference type="RuleBase" id="RU364023"/>
    </source>
</evidence>
<dbReference type="Gene3D" id="3.40.50.300">
    <property type="entry name" value="P-loop containing nucleotide triphosphate hydrolases"/>
    <property type="match status" value="1"/>
</dbReference>
<sequence>MANVKVKGENFYRSAKKAKILNMYKEGKAQRNANGEITKAAIYQSRDVPQARIEPNRKWFTNTRVISQDSLSAFREAMAEKATDPYQVLLKSNKLPMSLLKEDKNINGLKQHKAKMTVESSPFSEVFGPRAQRKRVVMGAGTLENLAGVAEQSLDTYHEKVEKAKYLRGEGESGNTPLALEPIFSKGALNGYGTSSTRSLIQAEAPHKHLIFVLNKCDLVPSSVAAAWVRKLSKDRPCLAFHASITNSFGKGSLISLLRQFSTLHAKDRKEISVGMIGYPNVGKSSIINTLRKKKVCTVAPIPGETKVWQYISLMKRINLIDCPGIVPPNMNDTPEDILLRGVVRIENVEHPSHYIPALMSKVKRHHMERTYDLRGWDDYMTFLELLARKNGRLLKGGEPDVEGIAKMVVHDFLRGKIPWFSPCPSATDLDGAPVVAGREGKLGEMPKKRKRDAPDADEASTMAQSTDGHVDGDEDGEDFTGFGSVEESEDESAPGRINDDTEEREDEEAEEWISLGASSDEEEVSGGTSKMPNPLSLKMSRIQVAPLQYPTSTRRSGLTSEEDVDRDK</sequence>
<dbReference type="GO" id="GO:0005730">
    <property type="term" value="C:nucleolus"/>
    <property type="evidence" value="ECO:0007669"/>
    <property type="project" value="UniProtKB-SubCell"/>
</dbReference>
<keyword evidence="12" id="KW-1185">Reference proteome</keyword>
<dbReference type="Proteomes" id="UP000838763">
    <property type="component" value="Unassembled WGS sequence"/>
</dbReference>
<dbReference type="InterPro" id="IPR006073">
    <property type="entry name" value="GTP-bd"/>
</dbReference>
<evidence type="ECO:0000256" key="6">
    <source>
        <dbReference type="ARBA" id="ARBA00023242"/>
    </source>
</evidence>
<feature type="compositionally biased region" description="Polar residues" evidence="8">
    <location>
        <begin position="550"/>
        <end position="560"/>
    </location>
</feature>
<dbReference type="InterPro" id="IPR012971">
    <property type="entry name" value="NOG2_N_dom"/>
</dbReference>